<dbReference type="Pfam" id="PF08367">
    <property type="entry name" value="M16C_assoc"/>
    <property type="match status" value="1"/>
</dbReference>
<keyword evidence="11" id="KW-0482">Metalloprotease</keyword>
<dbReference type="InterPro" id="IPR013578">
    <property type="entry name" value="Peptidase_M16C_assoc"/>
</dbReference>
<dbReference type="GO" id="GO:0005759">
    <property type="term" value="C:mitochondrial matrix"/>
    <property type="evidence" value="ECO:0007669"/>
    <property type="project" value="UniProtKB-SubCell"/>
</dbReference>
<dbReference type="Pfam" id="PF05193">
    <property type="entry name" value="Peptidase_M16_C"/>
    <property type="match status" value="1"/>
</dbReference>
<keyword evidence="10" id="KW-0862">Zinc</keyword>
<evidence type="ECO:0000313" key="17">
    <source>
        <dbReference type="Proteomes" id="UP000188320"/>
    </source>
</evidence>
<keyword evidence="8" id="KW-0479">Metal-binding</keyword>
<dbReference type="InterPro" id="IPR011249">
    <property type="entry name" value="Metalloenz_LuxS/M16"/>
</dbReference>
<evidence type="ECO:0000259" key="15">
    <source>
        <dbReference type="SMART" id="SM01264"/>
    </source>
</evidence>
<feature type="domain" description="Peptidase M16C associated" evidence="15">
    <location>
        <begin position="549"/>
        <end position="798"/>
    </location>
</feature>
<comment type="caution">
    <text evidence="16">The sequence shown here is derived from an EMBL/GenBank/DDBJ whole genome shotgun (WGS) entry which is preliminary data.</text>
</comment>
<dbReference type="Proteomes" id="UP000188320">
    <property type="component" value="Unassembled WGS sequence"/>
</dbReference>
<comment type="subunit">
    <text evidence="5">Monomer and homodimer; homodimerization is induced by binding of the substrate.</text>
</comment>
<dbReference type="PANTHER" id="PTHR43016:SF13">
    <property type="entry name" value="PRESEQUENCE PROTEASE, MITOCHONDRIAL"/>
    <property type="match status" value="1"/>
</dbReference>
<dbReference type="InterPro" id="IPR011765">
    <property type="entry name" value="Pept_M16_N"/>
</dbReference>
<name>A0A1R1PV96_ZANCU</name>
<keyword evidence="17" id="KW-1185">Reference proteome</keyword>
<dbReference type="GO" id="GO:0016485">
    <property type="term" value="P:protein processing"/>
    <property type="evidence" value="ECO:0007669"/>
    <property type="project" value="TreeGrafter"/>
</dbReference>
<gene>
    <name evidence="16" type="ORF">AX774_g1581</name>
</gene>
<dbReference type="AlphaFoldDB" id="A0A1R1PV96"/>
<comment type="cofactor">
    <cofactor evidence="1">
        <name>Zn(2+)</name>
        <dbReference type="ChEBI" id="CHEBI:29105"/>
    </cofactor>
</comment>
<dbReference type="GO" id="GO:0004222">
    <property type="term" value="F:metalloendopeptidase activity"/>
    <property type="evidence" value="ECO:0007669"/>
    <property type="project" value="TreeGrafter"/>
</dbReference>
<dbReference type="GO" id="GO:0046872">
    <property type="term" value="F:metal ion binding"/>
    <property type="evidence" value="ECO:0007669"/>
    <property type="project" value="UniProtKB-KW"/>
</dbReference>
<protein>
    <recommendedName>
        <fullName evidence="6">Presequence protease, mitochondrial</fullName>
    </recommendedName>
    <alternativeName>
        <fullName evidence="13">Pitrilysin metalloproteinase</fullName>
    </alternativeName>
</protein>
<organism evidence="16 17">
    <name type="scientific">Zancudomyces culisetae</name>
    <name type="common">Gut fungus</name>
    <name type="synonym">Smittium culisetae</name>
    <dbReference type="NCBI Taxonomy" id="1213189"/>
    <lineage>
        <taxon>Eukaryota</taxon>
        <taxon>Fungi</taxon>
        <taxon>Fungi incertae sedis</taxon>
        <taxon>Zoopagomycota</taxon>
        <taxon>Kickxellomycotina</taxon>
        <taxon>Harpellomycetes</taxon>
        <taxon>Harpellales</taxon>
        <taxon>Legeriomycetaceae</taxon>
        <taxon>Zancudomyces</taxon>
    </lineage>
</organism>
<evidence type="ECO:0000256" key="5">
    <source>
        <dbReference type="ARBA" id="ARBA00011853"/>
    </source>
</evidence>
<evidence type="ECO:0000256" key="4">
    <source>
        <dbReference type="ARBA" id="ARBA00007575"/>
    </source>
</evidence>
<accession>A0A1R1PV96</accession>
<evidence type="ECO:0000256" key="12">
    <source>
        <dbReference type="ARBA" id="ARBA00023128"/>
    </source>
</evidence>
<comment type="function">
    <text evidence="14">Degrades mitochondrial transit peptides after their cleavage in the intermembrane space or in the matrix, and presequence peptides; clearance of these peptides is required to keep the presequence processing machinery running. Preferentially cleaves the N-terminal side of paired basic amino acid residues. Also degrades other unstructured peptides. May function as an ATP-dependent peptidase as opposed to a metalloendopeptidase.</text>
</comment>
<comment type="subcellular location">
    <subcellularLocation>
        <location evidence="3">Mitochondrion intermembrane space</location>
    </subcellularLocation>
    <subcellularLocation>
        <location evidence="2">Mitochondrion matrix</location>
    </subcellularLocation>
</comment>
<dbReference type="Pfam" id="PF00675">
    <property type="entry name" value="Peptidase_M16"/>
    <property type="match status" value="1"/>
</dbReference>
<dbReference type="SMART" id="SM01264">
    <property type="entry name" value="M16C_associated"/>
    <property type="match status" value="1"/>
</dbReference>
<evidence type="ECO:0000256" key="6">
    <source>
        <dbReference type="ARBA" id="ARBA00020167"/>
    </source>
</evidence>
<evidence type="ECO:0000256" key="1">
    <source>
        <dbReference type="ARBA" id="ARBA00001947"/>
    </source>
</evidence>
<dbReference type="InterPro" id="IPR007863">
    <property type="entry name" value="Peptidase_M16_C"/>
</dbReference>
<evidence type="ECO:0000256" key="7">
    <source>
        <dbReference type="ARBA" id="ARBA00022670"/>
    </source>
</evidence>
<dbReference type="FunFam" id="3.30.830.10:FF:000009">
    <property type="entry name" value="Presequence protease, mitochondrial"/>
    <property type="match status" value="1"/>
</dbReference>
<dbReference type="Gene3D" id="3.30.830.10">
    <property type="entry name" value="Metalloenzyme, LuxS/M16 peptidase-like"/>
    <property type="match status" value="4"/>
</dbReference>
<evidence type="ECO:0000313" key="16">
    <source>
        <dbReference type="EMBL" id="OMH84888.1"/>
    </source>
</evidence>
<proteinExistence type="inferred from homology"/>
<dbReference type="PANTHER" id="PTHR43016">
    <property type="entry name" value="PRESEQUENCE PROTEASE"/>
    <property type="match status" value="1"/>
</dbReference>
<comment type="similarity">
    <text evidence="4">Belongs to the peptidase M16 family. PreP subfamily.</text>
</comment>
<dbReference type="InterPro" id="IPR055130">
    <property type="entry name" value="PreP_C"/>
</dbReference>
<dbReference type="EMBL" id="LSSK01000134">
    <property type="protein sequence ID" value="OMH84888.1"/>
    <property type="molecule type" value="Genomic_DNA"/>
</dbReference>
<evidence type="ECO:0000256" key="8">
    <source>
        <dbReference type="ARBA" id="ARBA00022723"/>
    </source>
</evidence>
<keyword evidence="12" id="KW-0496">Mitochondrion</keyword>
<evidence type="ECO:0000256" key="11">
    <source>
        <dbReference type="ARBA" id="ARBA00023049"/>
    </source>
</evidence>
<evidence type="ECO:0000256" key="13">
    <source>
        <dbReference type="ARBA" id="ARBA00034552"/>
    </source>
</evidence>
<evidence type="ECO:0000256" key="3">
    <source>
        <dbReference type="ARBA" id="ARBA00004569"/>
    </source>
</evidence>
<reference evidence="17" key="1">
    <citation type="submission" date="2017-01" db="EMBL/GenBank/DDBJ databases">
        <authorList>
            <person name="Wang Y."/>
            <person name="White M."/>
            <person name="Kvist S."/>
            <person name="Moncalvo J.-M."/>
        </authorList>
    </citation>
    <scope>NUCLEOTIDE SEQUENCE [LARGE SCALE GENOMIC DNA]</scope>
    <source>
        <strain evidence="17">COL-18-3</strain>
    </source>
</reference>
<keyword evidence="9" id="KW-0378">Hydrolase</keyword>
<sequence length="1075" mass="119692">MPEKLVPKNVKVSKTALTRNFSAIPAHIKIAKSSAQSNKTSICHQYNGARRSYSIELSQGGLAKKAGAKAGYIRKEYTVGQVIEGFEVKKVKKIKEYDIDAVILEDTRTGAQWLHLGKDDSNNVFSVGFNTSPSNSKGIPHILEHVALCGSKNYPVRDPFFKMLNRSLSTFMNAWTAHNYTQYPFSTQNMQDYQNLQEVYLDAVFNPLLRKKDFEQEGWRLEKTEEGQDAKDGNKFEIKGVVYNEMKGVFSDADNVLQSKGDQSFFKGTTYQYESGGEPMEVPKLGYEELVEFYKTHYHPSNSKFYSYGSFELEPQLKRVSKILGNYSRLEPHKQQDLDNIKHSVEREGGEFFVEIEGPVESAESVEKQNKYSVSYLMNEVNNTYETFVAGLFSTLLLNGTSAPMHKALIDSGLCADYSANSGYNNQTRETSLTIGCQGVSRQDLERIDQAITQTIGQVHRDGFEPMRIDAAIHSLELMVKHDSAHFGMNVMKSINASWFLGNKNPIELIEYEENLNKIKEKLAVNQDIFKELIEKYLLNSQHKMKLLMKANPDYSAKLEIQEQKLTAQVIEEYLASQKSKQTKQTEQEDEEKDEECLPSLKLSQVDKQTTRYVLDHCSINKVPVQTRITPKTNGISYVTALHSLNQGSVLDSELIPYLTLFCDSLTYLGTRDKSMAELETEINLRTGGFSISPYVASDYADPNNDVQFGISIGSNCLDADVAHMYRLYGELVAETDFEKHATRLQTLITASAAGAFNKVVGSGHGYAMNLAAKDLDHEAHFNYLTSGLGQVQFIGRLSSANIDDVVSKLKQIQKAVLASSIKVAINVSTETAADQNTQQLSKLLTSAFAARSAAFGNESTNVSWFVPSPNSNTAFKLPFATNFAARAIKTGPTYSHHDSAVLQVLSKLLGPNHLHPQIRELNGAYGSGCLFSPITGLLSFFSYRDPNPQFSLSTFDRSHTFVSSSKDAIAAKLLDQAKLSVFKDIDSPIASYQQGKTYFRTGITDDMRQTRRQAILDVTTADILAAAETYINPANLPLSCDAAICDNASFESIVSNSDGKSKWNSIDLSLSLQP</sequence>
<dbReference type="GO" id="GO:0005758">
    <property type="term" value="C:mitochondrial intermembrane space"/>
    <property type="evidence" value="ECO:0007669"/>
    <property type="project" value="UniProtKB-SubCell"/>
</dbReference>
<evidence type="ECO:0000256" key="2">
    <source>
        <dbReference type="ARBA" id="ARBA00004305"/>
    </source>
</evidence>
<evidence type="ECO:0000256" key="10">
    <source>
        <dbReference type="ARBA" id="ARBA00022833"/>
    </source>
</evidence>
<evidence type="ECO:0000256" key="14">
    <source>
        <dbReference type="ARBA" id="ARBA00045897"/>
    </source>
</evidence>
<dbReference type="OrthoDB" id="10250783at2759"/>
<evidence type="ECO:0000256" key="9">
    <source>
        <dbReference type="ARBA" id="ARBA00022801"/>
    </source>
</evidence>
<dbReference type="Pfam" id="PF22516">
    <property type="entry name" value="PreP_C"/>
    <property type="match status" value="1"/>
</dbReference>
<keyword evidence="7 16" id="KW-0645">Protease</keyword>
<dbReference type="FunFam" id="3.30.830.10:FF:000011">
    <property type="entry name" value="Presequence protease, mitochondrial"/>
    <property type="match status" value="1"/>
</dbReference>
<dbReference type="SUPFAM" id="SSF63411">
    <property type="entry name" value="LuxS/MPP-like metallohydrolase"/>
    <property type="match status" value="4"/>
</dbReference>